<dbReference type="GO" id="GO:0031573">
    <property type="term" value="P:mitotic intra-S DNA damage checkpoint signaling"/>
    <property type="evidence" value="ECO:0007669"/>
    <property type="project" value="TreeGrafter"/>
</dbReference>
<dbReference type="Pfam" id="PF02732">
    <property type="entry name" value="ERCC4"/>
    <property type="match status" value="1"/>
</dbReference>
<accession>A0A7J7HIG4</accession>
<dbReference type="SMART" id="SM00891">
    <property type="entry name" value="ERCC4"/>
    <property type="match status" value="1"/>
</dbReference>
<keyword evidence="13 17" id="KW-0233">DNA recombination</keyword>
<comment type="caution">
    <text evidence="19">The sequence shown here is derived from an EMBL/GenBank/DDBJ whole genome shotgun (WGS) entry which is preliminary data.</text>
</comment>
<dbReference type="FunFam" id="1.10.10.10:FF:000307">
    <property type="entry name" value="Crossover junction endonuclease MUS81"/>
    <property type="match status" value="1"/>
</dbReference>
<keyword evidence="12 17" id="KW-0460">Magnesium</keyword>
<keyword evidence="16" id="KW-0469">Meiosis</keyword>
<dbReference type="GO" id="GO:0006308">
    <property type="term" value="P:DNA catabolic process"/>
    <property type="evidence" value="ECO:0007669"/>
    <property type="project" value="UniProtKB-UniRule"/>
</dbReference>
<evidence type="ECO:0000313" key="19">
    <source>
        <dbReference type="EMBL" id="KAF5952509.1"/>
    </source>
</evidence>
<evidence type="ECO:0000256" key="7">
    <source>
        <dbReference type="ARBA" id="ARBA00022723"/>
    </source>
</evidence>
<keyword evidence="15 17" id="KW-0539">Nucleus</keyword>
<evidence type="ECO:0000256" key="2">
    <source>
        <dbReference type="ARBA" id="ARBA00004123"/>
    </source>
</evidence>
<dbReference type="SUPFAM" id="SSF52980">
    <property type="entry name" value="Restriction endonuclease-like"/>
    <property type="match status" value="1"/>
</dbReference>
<dbReference type="Gene3D" id="3.40.50.10130">
    <property type="match status" value="1"/>
</dbReference>
<dbReference type="InterPro" id="IPR006166">
    <property type="entry name" value="ERCC4_domain"/>
</dbReference>
<dbReference type="GO" id="GO:0003677">
    <property type="term" value="F:DNA binding"/>
    <property type="evidence" value="ECO:0007669"/>
    <property type="project" value="UniProtKB-UniRule"/>
</dbReference>
<dbReference type="Proteomes" id="UP000593564">
    <property type="component" value="Unassembled WGS sequence"/>
</dbReference>
<keyword evidence="9 17" id="KW-0227">DNA damage</keyword>
<dbReference type="PANTHER" id="PTHR13451:SF0">
    <property type="entry name" value="CROSSOVER JUNCTION ENDONUCLEASE MUS81"/>
    <property type="match status" value="1"/>
</dbReference>
<evidence type="ECO:0000256" key="1">
    <source>
        <dbReference type="ARBA" id="ARBA00001946"/>
    </source>
</evidence>
<keyword evidence="20" id="KW-1185">Reference proteome</keyword>
<reference evidence="19 20" key="2">
    <citation type="submission" date="2020-07" db="EMBL/GenBank/DDBJ databases">
        <title>Genome assembly of wild tea tree DASZ reveals pedigree and selection history of tea varieties.</title>
        <authorList>
            <person name="Zhang W."/>
        </authorList>
    </citation>
    <scope>NUCLEOTIDE SEQUENCE [LARGE SCALE GENOMIC DNA]</scope>
    <source>
        <strain evidence="20">cv. G240</strain>
        <tissue evidence="19">Leaf</tissue>
    </source>
</reference>
<sequence>MEKQRRVVCPENDNLAEFMWKKRQEMAERPKGISENIEMTLHKAYSNVCNSKSPIRTLKDFSQIKGVGKWILRLMQEYFGTDSGASEQEDITKKGKKSKGTKRYVPQKNSVAYALLLSLYRGTASGSDFMRKQELIDAAEASGLSRVPIMPEKVKGKPGQFGSSPKDWYSGWSCMKTLITKGLVVKSSCPAKYMLTEEGKEAARECLLRTGLVDLTENWTTTERLSNLDASNISDLEFARADMAKEVTLGSVNSSSQKKLIDVPLESLDRFLRMGYSKEQILCAFTEVSETSQNKEISSLWPAVLCHLREEQVYGLPLESHKTLREDCLASSNTSKSRDGQVDLSVIENSQMESNCSDALHITNSSCLPAGSSFTLRACSSTGYPVFKPGSDGSGTHINALTMPPLRFGERFEEAYEVILILDDREQFATQGSRSRKIIENIHTEFKIQIEVRRLPVGDGIWIARHKHLGSEYILDFIVERKNVDDLRCSIRDNRYRDQKLRLLRCGLKKLIYVVEGDPNSSEAAESIKTACFTTEILEGFDVQRTTGLGDTLRRYGYLTQAITQYYRLQFPEDKQNSLGVSVCPPFDEFIRRCQNLDKMTVSDVFSIQLMQVPLVTEEVAIAVLDLYPTLLSLACAYSLLEGDICAQEEMLKKQSNNVINGAASRNIFQLGLAKKVDEVKHNKQFAYCCSSHYKCIVREYTKFKTELELSMLVQVWVKILFCQI</sequence>
<name>A0A7J7HIG4_CAMSI</name>
<feature type="domain" description="ERCC4" evidence="18">
    <location>
        <begin position="419"/>
        <end position="519"/>
    </location>
</feature>
<keyword evidence="6 17" id="KW-0540">Nuclease</keyword>
<comment type="subcellular location">
    <subcellularLocation>
        <location evidence="2 17">Nucleus</location>
    </subcellularLocation>
</comment>
<evidence type="ECO:0000256" key="13">
    <source>
        <dbReference type="ARBA" id="ARBA00023172"/>
    </source>
</evidence>
<organism evidence="19 20">
    <name type="scientific">Camellia sinensis</name>
    <name type="common">Tea plant</name>
    <name type="synonym">Thea sinensis</name>
    <dbReference type="NCBI Taxonomy" id="4442"/>
    <lineage>
        <taxon>Eukaryota</taxon>
        <taxon>Viridiplantae</taxon>
        <taxon>Streptophyta</taxon>
        <taxon>Embryophyta</taxon>
        <taxon>Tracheophyta</taxon>
        <taxon>Spermatophyta</taxon>
        <taxon>Magnoliopsida</taxon>
        <taxon>eudicotyledons</taxon>
        <taxon>Gunneridae</taxon>
        <taxon>Pentapetalae</taxon>
        <taxon>asterids</taxon>
        <taxon>Ericales</taxon>
        <taxon>Theaceae</taxon>
        <taxon>Camellia</taxon>
    </lineage>
</organism>
<dbReference type="FunFam" id="3.40.50.10130:FF:000005">
    <property type="entry name" value="crossover junction endonuclease MUS81 isoform X1"/>
    <property type="match status" value="1"/>
</dbReference>
<evidence type="ECO:0000256" key="3">
    <source>
        <dbReference type="ARBA" id="ARBA00010015"/>
    </source>
</evidence>
<dbReference type="InterPro" id="IPR033309">
    <property type="entry name" value="Mus81"/>
</dbReference>
<dbReference type="GO" id="GO:0046872">
    <property type="term" value="F:metal ion binding"/>
    <property type="evidence" value="ECO:0007669"/>
    <property type="project" value="UniProtKB-UniRule"/>
</dbReference>
<evidence type="ECO:0000256" key="16">
    <source>
        <dbReference type="ARBA" id="ARBA00023254"/>
    </source>
</evidence>
<evidence type="ECO:0000256" key="10">
    <source>
        <dbReference type="ARBA" id="ARBA00022776"/>
    </source>
</evidence>
<proteinExistence type="inferred from homology"/>
<dbReference type="GO" id="GO:0008821">
    <property type="term" value="F:crossover junction DNA endonuclease activity"/>
    <property type="evidence" value="ECO:0007669"/>
    <property type="project" value="UniProtKB-UniRule"/>
</dbReference>
<dbReference type="InterPro" id="IPR036388">
    <property type="entry name" value="WH-like_DNA-bd_sf"/>
</dbReference>
<dbReference type="AlphaFoldDB" id="A0A7J7HIG4"/>
<keyword evidence="14 17" id="KW-0234">DNA repair</keyword>
<evidence type="ECO:0000256" key="14">
    <source>
        <dbReference type="ARBA" id="ARBA00023204"/>
    </source>
</evidence>
<dbReference type="Gene3D" id="1.10.150.670">
    <property type="entry name" value="Crossover junction endonuclease EME1, DNA-binding domain"/>
    <property type="match status" value="1"/>
</dbReference>
<comment type="cofactor">
    <cofactor evidence="1 17">
        <name>Mg(2+)</name>
        <dbReference type="ChEBI" id="CHEBI:18420"/>
    </cofactor>
</comment>
<evidence type="ECO:0000256" key="15">
    <source>
        <dbReference type="ARBA" id="ARBA00023242"/>
    </source>
</evidence>
<dbReference type="EC" id="3.1.22.-" evidence="17"/>
<comment type="function">
    <text evidence="17">Interacts with EME1 to form a DNA structure-specific endonuclease with substrate preference for branched DNA structures with a 5'-end at the branch nick. Typical substrates include 3'-flap structures, D-loops, replication forks and nicked Holliday junctions. May be required in mitosis for the processing of stalled or collapsed replication fork intermediates. May be required in meiosis for the repair of meiosis-specific double strand breaks subsequent to single-end invasion (SEI).</text>
</comment>
<dbReference type="InterPro" id="IPR042530">
    <property type="entry name" value="EME1/EME2_C"/>
</dbReference>
<keyword evidence="8 17" id="KW-0255">Endonuclease</keyword>
<dbReference type="Gene3D" id="1.10.10.10">
    <property type="entry name" value="Winged helix-like DNA-binding domain superfamily/Winged helix DNA-binding domain"/>
    <property type="match status" value="1"/>
</dbReference>
<reference evidence="20" key="1">
    <citation type="journal article" date="2020" name="Nat. Commun.">
        <title>Genome assembly of wild tea tree DASZ reveals pedigree and selection history of tea varieties.</title>
        <authorList>
            <person name="Zhang W."/>
            <person name="Zhang Y."/>
            <person name="Qiu H."/>
            <person name="Guo Y."/>
            <person name="Wan H."/>
            <person name="Zhang X."/>
            <person name="Scossa F."/>
            <person name="Alseekh S."/>
            <person name="Zhang Q."/>
            <person name="Wang P."/>
            <person name="Xu L."/>
            <person name="Schmidt M.H."/>
            <person name="Jia X."/>
            <person name="Li D."/>
            <person name="Zhu A."/>
            <person name="Guo F."/>
            <person name="Chen W."/>
            <person name="Ni D."/>
            <person name="Usadel B."/>
            <person name="Fernie A.R."/>
            <person name="Wen W."/>
        </authorList>
    </citation>
    <scope>NUCLEOTIDE SEQUENCE [LARGE SCALE GENOMIC DNA]</scope>
    <source>
        <strain evidence="20">cv. G240</strain>
    </source>
</reference>
<protein>
    <recommendedName>
        <fullName evidence="4 17">Crossover junction endonuclease MUS81</fullName>
        <ecNumber evidence="17">3.1.22.-</ecNumber>
    </recommendedName>
</protein>
<dbReference type="EMBL" id="JACBKZ010000004">
    <property type="protein sequence ID" value="KAF5952509.1"/>
    <property type="molecule type" value="Genomic_DNA"/>
</dbReference>
<dbReference type="InterPro" id="IPR047417">
    <property type="entry name" value="WHD_MUS81"/>
</dbReference>
<evidence type="ECO:0000256" key="9">
    <source>
        <dbReference type="ARBA" id="ARBA00022763"/>
    </source>
</evidence>
<dbReference type="Pfam" id="PF21136">
    <property type="entry name" value="WHD_MUS81"/>
    <property type="match status" value="1"/>
</dbReference>
<evidence type="ECO:0000256" key="8">
    <source>
        <dbReference type="ARBA" id="ARBA00022759"/>
    </source>
</evidence>
<keyword evidence="7 17" id="KW-0479">Metal-binding</keyword>
<keyword evidence="5" id="KW-0132">Cell division</keyword>
<dbReference type="GO" id="GO:0000712">
    <property type="term" value="P:resolution of meiotic recombination intermediates"/>
    <property type="evidence" value="ECO:0007669"/>
    <property type="project" value="TreeGrafter"/>
</dbReference>
<dbReference type="PANTHER" id="PTHR13451">
    <property type="entry name" value="CLASS II CROSSOVER JUNCTION ENDONUCLEASE MUS81"/>
    <property type="match status" value="1"/>
</dbReference>
<dbReference type="InterPro" id="IPR047416">
    <property type="entry name" value="XPF_nuclease_Mus81"/>
</dbReference>
<keyword evidence="10" id="KW-0131">Cell cycle</keyword>
<evidence type="ECO:0000313" key="20">
    <source>
        <dbReference type="Proteomes" id="UP000593564"/>
    </source>
</evidence>
<dbReference type="CDD" id="cd21036">
    <property type="entry name" value="WH_MUS81"/>
    <property type="match status" value="1"/>
</dbReference>
<evidence type="ECO:0000256" key="11">
    <source>
        <dbReference type="ARBA" id="ARBA00022801"/>
    </source>
</evidence>
<keyword evidence="11 17" id="KW-0378">Hydrolase</keyword>
<dbReference type="GO" id="GO:0048476">
    <property type="term" value="C:Holliday junction resolvase complex"/>
    <property type="evidence" value="ECO:0007669"/>
    <property type="project" value="UniProtKB-UniRule"/>
</dbReference>
<evidence type="ECO:0000256" key="17">
    <source>
        <dbReference type="RuleBase" id="RU369042"/>
    </source>
</evidence>
<comment type="similarity">
    <text evidence="3 17">Belongs to the XPF family.</text>
</comment>
<dbReference type="GO" id="GO:0000727">
    <property type="term" value="P:double-strand break repair via break-induced replication"/>
    <property type="evidence" value="ECO:0007669"/>
    <property type="project" value="UniProtKB-UniRule"/>
</dbReference>
<dbReference type="GO" id="GO:0048257">
    <property type="term" value="F:3'-flap endonuclease activity"/>
    <property type="evidence" value="ECO:0007669"/>
    <property type="project" value="TreeGrafter"/>
</dbReference>
<comment type="subunit">
    <text evidence="17">Interacts with EME1.</text>
</comment>
<evidence type="ECO:0000259" key="18">
    <source>
        <dbReference type="SMART" id="SM00891"/>
    </source>
</evidence>
<dbReference type="GO" id="GO:0005634">
    <property type="term" value="C:nucleus"/>
    <property type="evidence" value="ECO:0007669"/>
    <property type="project" value="UniProtKB-SubCell"/>
</dbReference>
<evidence type="ECO:0000256" key="5">
    <source>
        <dbReference type="ARBA" id="ARBA00022618"/>
    </source>
</evidence>
<gene>
    <name evidence="19" type="ORF">HYC85_010453</name>
</gene>
<dbReference type="InterPro" id="IPR011335">
    <property type="entry name" value="Restrct_endonuc-II-like"/>
</dbReference>
<evidence type="ECO:0000256" key="12">
    <source>
        <dbReference type="ARBA" id="ARBA00022842"/>
    </source>
</evidence>
<dbReference type="CDD" id="cd20074">
    <property type="entry name" value="XPF_nuclease_Mus81"/>
    <property type="match status" value="1"/>
</dbReference>
<dbReference type="GO" id="GO:0051301">
    <property type="term" value="P:cell division"/>
    <property type="evidence" value="ECO:0007669"/>
    <property type="project" value="UniProtKB-KW"/>
</dbReference>
<keyword evidence="10" id="KW-0498">Mitosis</keyword>
<evidence type="ECO:0000256" key="6">
    <source>
        <dbReference type="ARBA" id="ARBA00022722"/>
    </source>
</evidence>
<evidence type="ECO:0000256" key="4">
    <source>
        <dbReference type="ARBA" id="ARBA00017114"/>
    </source>
</evidence>